<feature type="signal peptide" evidence="3">
    <location>
        <begin position="1"/>
        <end position="44"/>
    </location>
</feature>
<keyword evidence="2" id="KW-0378">Hydrolase</keyword>
<dbReference type="InterPro" id="IPR010618">
    <property type="entry name" value="RPF"/>
</dbReference>
<sequence length="135" mass="14166">MSGRHRKPSTLSETTGSIALASLKVGVVAASVTAPVALAGTAMAAPSASASPESNATWDRLAKCESTNNWDADTGNGFKGGLQFTDSTWKAFGGKKYADSADQASREEQIAVAKKVQDEQGWKAWPTCTKKLGMR</sequence>
<dbReference type="SUPFAM" id="SSF53955">
    <property type="entry name" value="Lysozyme-like"/>
    <property type="match status" value="1"/>
</dbReference>
<dbReference type="EMBL" id="JACCBN010000001">
    <property type="protein sequence ID" value="NYD38902.1"/>
    <property type="molecule type" value="Genomic_DNA"/>
</dbReference>
<evidence type="ECO:0000256" key="2">
    <source>
        <dbReference type="ARBA" id="ARBA00022801"/>
    </source>
</evidence>
<evidence type="ECO:0000313" key="5">
    <source>
        <dbReference type="EMBL" id="NYD38902.1"/>
    </source>
</evidence>
<proteinExistence type="inferred from homology"/>
<keyword evidence="6" id="KW-1185">Reference proteome</keyword>
<dbReference type="CDD" id="cd13925">
    <property type="entry name" value="RPF"/>
    <property type="match status" value="1"/>
</dbReference>
<dbReference type="RefSeq" id="WP_179796286.1">
    <property type="nucleotide sequence ID" value="NZ_BAABHP010000019.1"/>
</dbReference>
<evidence type="ECO:0000256" key="1">
    <source>
        <dbReference type="ARBA" id="ARBA00010830"/>
    </source>
</evidence>
<evidence type="ECO:0000256" key="3">
    <source>
        <dbReference type="SAM" id="SignalP"/>
    </source>
</evidence>
<gene>
    <name evidence="5" type="ORF">BJ983_005004</name>
</gene>
<evidence type="ECO:0000259" key="4">
    <source>
        <dbReference type="Pfam" id="PF06737"/>
    </source>
</evidence>
<organism evidence="5 6">
    <name type="scientific">Actinomycetospora corticicola</name>
    <dbReference type="NCBI Taxonomy" id="663602"/>
    <lineage>
        <taxon>Bacteria</taxon>
        <taxon>Bacillati</taxon>
        <taxon>Actinomycetota</taxon>
        <taxon>Actinomycetes</taxon>
        <taxon>Pseudonocardiales</taxon>
        <taxon>Pseudonocardiaceae</taxon>
        <taxon>Actinomycetospora</taxon>
    </lineage>
</organism>
<feature type="chain" id="PRO_5031385581" description="Resuscitation-promoting factor core lysozyme-like domain-containing protein" evidence="3">
    <location>
        <begin position="45"/>
        <end position="135"/>
    </location>
</feature>
<dbReference type="AlphaFoldDB" id="A0A7Y9J7V3"/>
<keyword evidence="3" id="KW-0732">Signal</keyword>
<evidence type="ECO:0000313" key="6">
    <source>
        <dbReference type="Proteomes" id="UP000535890"/>
    </source>
</evidence>
<dbReference type="Proteomes" id="UP000535890">
    <property type="component" value="Unassembled WGS sequence"/>
</dbReference>
<name>A0A7Y9J7V3_9PSEU</name>
<dbReference type="Pfam" id="PF06737">
    <property type="entry name" value="Transglycosylas"/>
    <property type="match status" value="1"/>
</dbReference>
<protein>
    <recommendedName>
        <fullName evidence="4">Resuscitation-promoting factor core lysozyme-like domain-containing protein</fullName>
    </recommendedName>
</protein>
<comment type="similarity">
    <text evidence="1">Belongs to the transglycosylase family. Rpf subfamily.</text>
</comment>
<comment type="caution">
    <text evidence="5">The sequence shown here is derived from an EMBL/GenBank/DDBJ whole genome shotgun (WGS) entry which is preliminary data.</text>
</comment>
<reference evidence="5 6" key="1">
    <citation type="submission" date="2020-07" db="EMBL/GenBank/DDBJ databases">
        <title>Sequencing the genomes of 1000 actinobacteria strains.</title>
        <authorList>
            <person name="Klenk H.-P."/>
        </authorList>
    </citation>
    <scope>NUCLEOTIDE SEQUENCE [LARGE SCALE GENOMIC DNA]</scope>
    <source>
        <strain evidence="5 6">DSM 45772</strain>
    </source>
</reference>
<dbReference type="Gene3D" id="1.10.530.10">
    <property type="match status" value="1"/>
</dbReference>
<feature type="domain" description="Resuscitation-promoting factor core lysozyme-like" evidence="4">
    <location>
        <begin position="54"/>
        <end position="128"/>
    </location>
</feature>
<dbReference type="GO" id="GO:0016787">
    <property type="term" value="F:hydrolase activity"/>
    <property type="evidence" value="ECO:0007669"/>
    <property type="project" value="UniProtKB-KW"/>
</dbReference>
<accession>A0A7Y9J7V3</accession>
<dbReference type="InterPro" id="IPR023346">
    <property type="entry name" value="Lysozyme-like_dom_sf"/>
</dbReference>